<proteinExistence type="predicted"/>
<dbReference type="RefSeq" id="WP_106339533.1">
    <property type="nucleotide sequence ID" value="NZ_PVZS01000032.1"/>
</dbReference>
<protein>
    <submittedName>
        <fullName evidence="1">Uncharacterized protein</fullName>
    </submittedName>
</protein>
<dbReference type="EMBL" id="PVZS01000032">
    <property type="protein sequence ID" value="PSC03049.1"/>
    <property type="molecule type" value="Genomic_DNA"/>
</dbReference>
<sequence>MPLYLFTNESFSLAVSRDQQGRTLPAGQWRLLKEVDPHEIDPAIVERVSAAGHWFYQPGQQPGGGAKNPDP</sequence>
<reference evidence="2" key="1">
    <citation type="submission" date="2018-03" db="EMBL/GenBank/DDBJ databases">
        <authorList>
            <person name="Sun L."/>
            <person name="Liu H."/>
            <person name="Chen W."/>
            <person name="Huang K."/>
            <person name="Liu W."/>
            <person name="Gao X."/>
        </authorList>
    </citation>
    <scope>NUCLEOTIDE SEQUENCE [LARGE SCALE GENOMIC DNA]</scope>
    <source>
        <strain evidence="2">SH9</strain>
    </source>
</reference>
<comment type="caution">
    <text evidence="1">The sequence shown here is derived from an EMBL/GenBank/DDBJ whole genome shotgun (WGS) entry which is preliminary data.</text>
</comment>
<evidence type="ECO:0000313" key="1">
    <source>
        <dbReference type="EMBL" id="PSC03049.1"/>
    </source>
</evidence>
<dbReference type="Proteomes" id="UP000239772">
    <property type="component" value="Unassembled WGS sequence"/>
</dbReference>
<accession>A0A2T1HN93</accession>
<organism evidence="1 2">
    <name type="scientific">Alsobacter soli</name>
    <dbReference type="NCBI Taxonomy" id="2109933"/>
    <lineage>
        <taxon>Bacteria</taxon>
        <taxon>Pseudomonadati</taxon>
        <taxon>Pseudomonadota</taxon>
        <taxon>Alphaproteobacteria</taxon>
        <taxon>Hyphomicrobiales</taxon>
        <taxon>Alsobacteraceae</taxon>
        <taxon>Alsobacter</taxon>
    </lineage>
</organism>
<name>A0A2T1HN93_9HYPH</name>
<keyword evidence="2" id="KW-1185">Reference proteome</keyword>
<evidence type="ECO:0000313" key="2">
    <source>
        <dbReference type="Proteomes" id="UP000239772"/>
    </source>
</evidence>
<dbReference type="AlphaFoldDB" id="A0A2T1HN93"/>
<gene>
    <name evidence="1" type="ORF">SLNSH_20695</name>
</gene>